<dbReference type="EMBL" id="GL996502">
    <property type="protein sequence ID" value="EGW32299.1"/>
    <property type="molecule type" value="Genomic_DNA"/>
</dbReference>
<dbReference type="eggNOG" id="KOG0620">
    <property type="taxonomic scope" value="Eukaryota"/>
</dbReference>
<gene>
    <name evidence="2" type="primary">CCR4-NOT</name>
    <name evidence="2" type="ORF">SPAPADRAFT_139323</name>
</gene>
<dbReference type="FunCoup" id="G3APX7">
    <property type="interactions" value="71"/>
</dbReference>
<organism evidence="3">
    <name type="scientific">Spathaspora passalidarum (strain NRRL Y-27907 / 11-Y1)</name>
    <dbReference type="NCBI Taxonomy" id="619300"/>
    <lineage>
        <taxon>Eukaryota</taxon>
        <taxon>Fungi</taxon>
        <taxon>Dikarya</taxon>
        <taxon>Ascomycota</taxon>
        <taxon>Saccharomycotina</taxon>
        <taxon>Pichiomycetes</taxon>
        <taxon>Debaryomycetaceae</taxon>
        <taxon>Spathaspora</taxon>
    </lineage>
</organism>
<dbReference type="GO" id="GO:0000175">
    <property type="term" value="F:3'-5'-RNA exonuclease activity"/>
    <property type="evidence" value="ECO:0007669"/>
    <property type="project" value="TreeGrafter"/>
</dbReference>
<dbReference type="OMA" id="QVYTYVP"/>
<dbReference type="InterPro" id="IPR036691">
    <property type="entry name" value="Endo/exonu/phosph_ase_sf"/>
</dbReference>
<dbReference type="STRING" id="619300.G3APX7"/>
<dbReference type="InterPro" id="IPR050410">
    <property type="entry name" value="CCR4/nocturin_mRNA_transcr"/>
</dbReference>
<keyword evidence="3" id="KW-1185">Reference proteome</keyword>
<dbReference type="OrthoDB" id="5351126at2759"/>
<dbReference type="KEGG" id="spaa:SPAPADRAFT_139323"/>
<dbReference type="AlphaFoldDB" id="G3APX7"/>
<dbReference type="InterPro" id="IPR005135">
    <property type="entry name" value="Endo/exonuclease/phosphatase"/>
</dbReference>
<dbReference type="Proteomes" id="UP000000709">
    <property type="component" value="Unassembled WGS sequence"/>
</dbReference>
<dbReference type="HOGENOM" id="CLU_016428_1_3_1"/>
<dbReference type="InParanoid" id="G3APX7"/>
<proteinExistence type="predicted"/>
<feature type="domain" description="Endonuclease/exonuclease/phosphatase" evidence="1">
    <location>
        <begin position="93"/>
        <end position="374"/>
    </location>
</feature>
<dbReference type="PANTHER" id="PTHR12121">
    <property type="entry name" value="CARBON CATABOLITE REPRESSOR PROTEIN 4"/>
    <property type="match status" value="1"/>
</dbReference>
<accession>G3APX7</accession>
<reference evidence="2 3" key="1">
    <citation type="journal article" date="2011" name="Proc. Natl. Acad. Sci. U.S.A.">
        <title>Comparative genomics of xylose-fermenting fungi for enhanced biofuel production.</title>
        <authorList>
            <person name="Wohlbach D.J."/>
            <person name="Kuo A."/>
            <person name="Sato T.K."/>
            <person name="Potts K.M."/>
            <person name="Salamov A.A."/>
            <person name="LaButti K.M."/>
            <person name="Sun H."/>
            <person name="Clum A."/>
            <person name="Pangilinan J.L."/>
            <person name="Lindquist E.A."/>
            <person name="Lucas S."/>
            <person name="Lapidus A."/>
            <person name="Jin M."/>
            <person name="Gunawan C."/>
            <person name="Balan V."/>
            <person name="Dale B.E."/>
            <person name="Jeffries T.W."/>
            <person name="Zinkel R."/>
            <person name="Barry K.W."/>
            <person name="Grigoriev I.V."/>
            <person name="Gasch A.P."/>
        </authorList>
    </citation>
    <scope>NUCLEOTIDE SEQUENCE [LARGE SCALE GENOMIC DNA]</scope>
    <source>
        <strain evidence="3">NRRL Y-27907 / 11-Y1</strain>
    </source>
</reference>
<protein>
    <submittedName>
        <fullName evidence="2">Glucose-repressible alcohol dehydrogenase transcriptional effector</fullName>
    </submittedName>
</protein>
<evidence type="ECO:0000313" key="3">
    <source>
        <dbReference type="Proteomes" id="UP000000709"/>
    </source>
</evidence>
<sequence>MNSTLSANRPYSIINKELDFKSPASPSIPDNYDATKYRRWVRLGPSPADSKNKISVMSYNLLSRHYTWHEVFGYLEQQYLDWPNYRFPLINMTISQFKCDIMCFQEMEYYVYDKYWSKNFPDSNYKSFFVKKSLPGYWGGKSNDFIDGVGVFVNTKRFDVVETKEINFGEHVLENKSQYQMTEDLIARLIPRNTVALILKLHDKIADKTVYVANTHLYWSPQYNDVKALQTKLLLNELRDYVDGNDLTKAHIIVMGDLNSNLKSDVFKLLSTDGIDVKESPEFSGHDYGVNNPLIDENGIIDNPFEFANIYDCLIKTEKLNFTSYTSSLTDVLDHIFITKNGFDIVKVLSEVDEKYCSNCPIKGFPNKQFPSDHIPLVAEINYT</sequence>
<dbReference type="RefSeq" id="XP_007375575.1">
    <property type="nucleotide sequence ID" value="XM_007375513.1"/>
</dbReference>
<dbReference type="GeneID" id="18870199"/>
<name>G3APX7_SPAPN</name>
<dbReference type="PANTHER" id="PTHR12121:SF100">
    <property type="entry name" value="POLY(A)-SPECIFIC RIBONUCLEASE"/>
    <property type="match status" value="1"/>
</dbReference>
<evidence type="ECO:0000259" key="1">
    <source>
        <dbReference type="Pfam" id="PF03372"/>
    </source>
</evidence>
<evidence type="ECO:0000313" key="2">
    <source>
        <dbReference type="EMBL" id="EGW32299.1"/>
    </source>
</evidence>
<dbReference type="Gene3D" id="3.60.10.10">
    <property type="entry name" value="Endonuclease/exonuclease/phosphatase"/>
    <property type="match status" value="1"/>
</dbReference>
<dbReference type="Pfam" id="PF03372">
    <property type="entry name" value="Exo_endo_phos"/>
    <property type="match status" value="1"/>
</dbReference>
<dbReference type="SUPFAM" id="SSF56219">
    <property type="entry name" value="DNase I-like"/>
    <property type="match status" value="1"/>
</dbReference>